<reference evidence="1 2" key="1">
    <citation type="submission" date="2024-01" db="EMBL/GenBank/DDBJ databases">
        <title>Genome assemblies of Stephania.</title>
        <authorList>
            <person name="Yang L."/>
        </authorList>
    </citation>
    <scope>NUCLEOTIDE SEQUENCE [LARGE SCALE GENOMIC DNA]</scope>
    <source>
        <strain evidence="1">JXDWG</strain>
        <tissue evidence="1">Leaf</tissue>
    </source>
</reference>
<comment type="caution">
    <text evidence="1">The sequence shown here is derived from an EMBL/GenBank/DDBJ whole genome shotgun (WGS) entry which is preliminary data.</text>
</comment>
<proteinExistence type="predicted"/>
<evidence type="ECO:0000313" key="2">
    <source>
        <dbReference type="Proteomes" id="UP001419268"/>
    </source>
</evidence>
<dbReference type="EMBL" id="JBBNAG010000004">
    <property type="protein sequence ID" value="KAK9140613.1"/>
    <property type="molecule type" value="Genomic_DNA"/>
</dbReference>
<accession>A0AAP0JW28</accession>
<dbReference type="Proteomes" id="UP001419268">
    <property type="component" value="Unassembled WGS sequence"/>
</dbReference>
<sequence>MSDVLIIKIMVLDFLAIGMTSYVRCPFSSKDFFMIKCKLVKDFSMNNNV</sequence>
<organism evidence="1 2">
    <name type="scientific">Stephania cephalantha</name>
    <dbReference type="NCBI Taxonomy" id="152367"/>
    <lineage>
        <taxon>Eukaryota</taxon>
        <taxon>Viridiplantae</taxon>
        <taxon>Streptophyta</taxon>
        <taxon>Embryophyta</taxon>
        <taxon>Tracheophyta</taxon>
        <taxon>Spermatophyta</taxon>
        <taxon>Magnoliopsida</taxon>
        <taxon>Ranunculales</taxon>
        <taxon>Menispermaceae</taxon>
        <taxon>Menispermoideae</taxon>
        <taxon>Cissampelideae</taxon>
        <taxon>Stephania</taxon>
    </lineage>
</organism>
<gene>
    <name evidence="1" type="ORF">Scep_010294</name>
</gene>
<evidence type="ECO:0000313" key="1">
    <source>
        <dbReference type="EMBL" id="KAK9140613.1"/>
    </source>
</evidence>
<dbReference type="AlphaFoldDB" id="A0AAP0JW28"/>
<name>A0AAP0JW28_9MAGN</name>
<keyword evidence="2" id="KW-1185">Reference proteome</keyword>
<protein>
    <submittedName>
        <fullName evidence="1">Uncharacterized protein</fullName>
    </submittedName>
</protein>